<dbReference type="PANTHER" id="PTHR43537:SF5">
    <property type="entry name" value="UXU OPERON TRANSCRIPTIONAL REGULATOR"/>
    <property type="match status" value="1"/>
</dbReference>
<dbReference type="InterPro" id="IPR036390">
    <property type="entry name" value="WH_DNA-bd_sf"/>
</dbReference>
<dbReference type="Proteomes" id="UP001500984">
    <property type="component" value="Unassembled WGS sequence"/>
</dbReference>
<accession>A0ABN2WNC1</accession>
<name>A0ABN2WNC1_9MICO</name>
<evidence type="ECO:0000256" key="4">
    <source>
        <dbReference type="SAM" id="MobiDB-lite"/>
    </source>
</evidence>
<dbReference type="InterPro" id="IPR008920">
    <property type="entry name" value="TF_FadR/GntR_C"/>
</dbReference>
<protein>
    <recommendedName>
        <fullName evidence="5">GntR C-terminal domain-containing protein</fullName>
    </recommendedName>
</protein>
<evidence type="ECO:0000259" key="5">
    <source>
        <dbReference type="SMART" id="SM00895"/>
    </source>
</evidence>
<evidence type="ECO:0000313" key="6">
    <source>
        <dbReference type="EMBL" id="GAA2095855.1"/>
    </source>
</evidence>
<feature type="compositionally biased region" description="Basic and acidic residues" evidence="4">
    <location>
        <begin position="271"/>
        <end position="292"/>
    </location>
</feature>
<dbReference type="SUPFAM" id="SSF48008">
    <property type="entry name" value="GntR ligand-binding domain-like"/>
    <property type="match status" value="1"/>
</dbReference>
<organism evidence="6 7">
    <name type="scientific">Brevibacterium salitolerans</name>
    <dbReference type="NCBI Taxonomy" id="1403566"/>
    <lineage>
        <taxon>Bacteria</taxon>
        <taxon>Bacillati</taxon>
        <taxon>Actinomycetota</taxon>
        <taxon>Actinomycetes</taxon>
        <taxon>Micrococcales</taxon>
        <taxon>Brevibacteriaceae</taxon>
        <taxon>Brevibacterium</taxon>
    </lineage>
</organism>
<dbReference type="InterPro" id="IPR011711">
    <property type="entry name" value="GntR_C"/>
</dbReference>
<dbReference type="Gene3D" id="1.10.10.10">
    <property type="entry name" value="Winged helix-like DNA-binding domain superfamily/Winged helix DNA-binding domain"/>
    <property type="match status" value="1"/>
</dbReference>
<feature type="compositionally biased region" description="Low complexity" evidence="4">
    <location>
        <begin position="241"/>
        <end position="258"/>
    </location>
</feature>
<dbReference type="SUPFAM" id="SSF46785">
    <property type="entry name" value="Winged helix' DNA-binding domain"/>
    <property type="match status" value="1"/>
</dbReference>
<evidence type="ECO:0000256" key="3">
    <source>
        <dbReference type="ARBA" id="ARBA00023163"/>
    </source>
</evidence>
<evidence type="ECO:0000256" key="2">
    <source>
        <dbReference type="ARBA" id="ARBA00023125"/>
    </source>
</evidence>
<dbReference type="PANTHER" id="PTHR43537">
    <property type="entry name" value="TRANSCRIPTIONAL REGULATOR, GNTR FAMILY"/>
    <property type="match status" value="1"/>
</dbReference>
<comment type="caution">
    <text evidence="6">The sequence shown here is derived from an EMBL/GenBank/DDBJ whole genome shotgun (WGS) entry which is preliminary data.</text>
</comment>
<keyword evidence="3" id="KW-0804">Transcription</keyword>
<feature type="region of interest" description="Disordered" evidence="4">
    <location>
        <begin position="200"/>
        <end position="323"/>
    </location>
</feature>
<evidence type="ECO:0000256" key="1">
    <source>
        <dbReference type="ARBA" id="ARBA00023015"/>
    </source>
</evidence>
<keyword evidence="7" id="KW-1185">Reference proteome</keyword>
<reference evidence="6 7" key="1">
    <citation type="journal article" date="2019" name="Int. J. Syst. Evol. Microbiol.">
        <title>The Global Catalogue of Microorganisms (GCM) 10K type strain sequencing project: providing services to taxonomists for standard genome sequencing and annotation.</title>
        <authorList>
            <consortium name="The Broad Institute Genomics Platform"/>
            <consortium name="The Broad Institute Genome Sequencing Center for Infectious Disease"/>
            <person name="Wu L."/>
            <person name="Ma J."/>
        </authorList>
    </citation>
    <scope>NUCLEOTIDE SEQUENCE [LARGE SCALE GENOMIC DNA]</scope>
    <source>
        <strain evidence="6 7">JCM 15900</strain>
    </source>
</reference>
<dbReference type="SMART" id="SM00895">
    <property type="entry name" value="FCD"/>
    <property type="match status" value="1"/>
</dbReference>
<sequence>MVASVLAEAGARIDSSAWSSRALAERTGLSQTAVARAVRRLAGEAVGGGAVGGAAASGGTGGARTMRIARFVIGLEPRAVQEGPVGLVCQVDFQPVSTLGHARSSVPEGAPGEGRMPPSEHGPVPLPERSSVRSPARHQRRRAAVLGALLTAGVRVPEELPGQLADCAEVPVELLEALSAHVAAGETEFLWSARNVDPLSDSQNFDVGDGVQGRARTAEPAGGRSPGTGDRAAAGRPGCTAGHRASAAGAGASVAGAERAPDARPGGGDGRGGDTARDDHDRRDSHDRHDSHAGIGGDVTRGRGGRGPARVARQRTWLPRAGTSATEQLAVRLRDAIIDTGLRPGDRLSAARTAAMLEVPRAQAAEVLRRMVDDEILDGSAGDVRIPAASADDVIELYAARMLLGDVLLRAAAHRPRRYLLPVRRALDAVAQGAASGAHVDDADLRFQQEWARASGLEQTVRLFESSTVRVRMLIAVLRLDYARTATSILRDDRAILTALASGDAPAAVRAWHRKIDAAVRHMHGRARNTAFDVELWGRLTGL</sequence>
<dbReference type="InterPro" id="IPR036388">
    <property type="entry name" value="WH-like_DNA-bd_sf"/>
</dbReference>
<feature type="domain" description="GntR C-terminal" evidence="5">
    <location>
        <begin position="396"/>
        <end position="518"/>
    </location>
</feature>
<dbReference type="Gene3D" id="1.20.120.530">
    <property type="entry name" value="GntR ligand-binding domain-like"/>
    <property type="match status" value="1"/>
</dbReference>
<gene>
    <name evidence="6" type="ORF">GCM10009823_15650</name>
</gene>
<dbReference type="Pfam" id="PF07729">
    <property type="entry name" value="FCD"/>
    <property type="match status" value="1"/>
</dbReference>
<dbReference type="EMBL" id="BAAAPZ010000005">
    <property type="protein sequence ID" value="GAA2095855.1"/>
    <property type="molecule type" value="Genomic_DNA"/>
</dbReference>
<evidence type="ECO:0000313" key="7">
    <source>
        <dbReference type="Proteomes" id="UP001500984"/>
    </source>
</evidence>
<keyword evidence="1" id="KW-0805">Transcription regulation</keyword>
<keyword evidence="2" id="KW-0238">DNA-binding</keyword>
<feature type="region of interest" description="Disordered" evidence="4">
    <location>
        <begin position="100"/>
        <end position="137"/>
    </location>
</feature>
<proteinExistence type="predicted"/>